<keyword evidence="4 7" id="KW-0067">ATP-binding</keyword>
<sequence length="476" mass="55390">MQTVRVRIAPSPTGSDLHIGNVYTALINFVFAKKNRGKFIVRIEDTDRTRLVKGAEGKILSSLKWFNIYYDEGPDIGGPLGPYRQSERLSLYKKYAHKLVGKGNAYYCFCNSSRLNQMRKRQMEKGQPTLYDGFCRHSDPRISAKRIIKEKFVIRLKVPRQGTTVFNDLIRGPISFANKLIDDQVLLKSDGYPTYHLGVVVDDHLMEISHVIRAEEWISSTPKHVLIYKFLGWQLPVFAHGPILRNPDKSKLSKRKNPVWASWYKEQGFLPEAILNYLALMGWSHPEGKDIFSRQELIDKFRLEDLKAVGPAFDLVKLEWLNGEYIRQTQNSKLKTQIYEFLDKKYPQELISKTIPLIKERIKKLSDYLPLCRFFFEEPENYEWDIISYRSLLSKIVLQLENLNQWKSAIIGQTMKVLAEKLKIKNSEFFMVLRVAVTGQKVTPPLNESMEILGKEKILSRIKKLINEKNPSHRHQ</sequence>
<dbReference type="GO" id="GO:0000049">
    <property type="term" value="F:tRNA binding"/>
    <property type="evidence" value="ECO:0007669"/>
    <property type="project" value="InterPro"/>
</dbReference>
<dbReference type="AlphaFoldDB" id="A0A1F5YHG0"/>
<comment type="cofactor">
    <cofactor evidence="7">
        <name>Zn(2+)</name>
        <dbReference type="ChEBI" id="CHEBI:29105"/>
    </cofactor>
    <text evidence="7">Binds 1 zinc ion per subunit.</text>
</comment>
<dbReference type="Gene3D" id="3.40.50.620">
    <property type="entry name" value="HUPs"/>
    <property type="match status" value="1"/>
</dbReference>
<comment type="function">
    <text evidence="7">Catalyzes the attachment of glutamate to tRNA(Glu) in a two-step reaction: glutamate is first activated by ATP to form Glu-AMP and then transferred to the acceptor end of tRNA(Glu).</text>
</comment>
<evidence type="ECO:0000259" key="9">
    <source>
        <dbReference type="Pfam" id="PF19269"/>
    </source>
</evidence>
<feature type="binding site" evidence="7">
    <location>
        <position position="108"/>
    </location>
    <ligand>
        <name>Zn(2+)</name>
        <dbReference type="ChEBI" id="CHEBI:29105"/>
    </ligand>
</feature>
<dbReference type="Pfam" id="PF00749">
    <property type="entry name" value="tRNA-synt_1c"/>
    <property type="match status" value="1"/>
</dbReference>
<keyword evidence="7" id="KW-0963">Cytoplasm</keyword>
<comment type="similarity">
    <text evidence="1 7">Belongs to the class-I aminoacyl-tRNA synthetase family. Glutamate--tRNA ligase type 1 subfamily.</text>
</comment>
<dbReference type="SUPFAM" id="SSF48163">
    <property type="entry name" value="An anticodon-binding domain of class I aminoacyl-tRNA synthetases"/>
    <property type="match status" value="1"/>
</dbReference>
<dbReference type="FunFam" id="3.40.50.620:FF:000045">
    <property type="entry name" value="Glutamate--tRNA ligase, mitochondrial"/>
    <property type="match status" value="1"/>
</dbReference>
<dbReference type="InterPro" id="IPR014729">
    <property type="entry name" value="Rossmann-like_a/b/a_fold"/>
</dbReference>
<keyword evidence="3 7" id="KW-0547">Nucleotide-binding</keyword>
<dbReference type="InterPro" id="IPR008925">
    <property type="entry name" value="aa_tRNA-synth_I_cd-bd_sf"/>
</dbReference>
<dbReference type="GO" id="GO:0008270">
    <property type="term" value="F:zinc ion binding"/>
    <property type="evidence" value="ECO:0007669"/>
    <property type="project" value="UniProtKB-UniRule"/>
</dbReference>
<comment type="caution">
    <text evidence="7">Lacks conserved residue(s) required for the propagation of feature annotation.</text>
</comment>
<dbReference type="Pfam" id="PF19269">
    <property type="entry name" value="Anticodon_2"/>
    <property type="match status" value="1"/>
</dbReference>
<name>A0A1F5YHG0_9BACT</name>
<protein>
    <recommendedName>
        <fullName evidence="7">Glutamate--tRNA ligase</fullName>
        <ecNumber evidence="7">6.1.1.17</ecNumber>
    </recommendedName>
    <alternativeName>
        <fullName evidence="7">Glutamyl-tRNA synthetase</fullName>
        <shortName evidence="7">GluRS</shortName>
    </alternativeName>
</protein>
<comment type="subunit">
    <text evidence="7">Monomer.</text>
</comment>
<dbReference type="InterPro" id="IPR020058">
    <property type="entry name" value="Glu/Gln-tRNA-synth_Ib_cat-dom"/>
</dbReference>
<feature type="domain" description="Glutamyl/glutaminyl-tRNA synthetase class Ib catalytic" evidence="8">
    <location>
        <begin position="4"/>
        <end position="320"/>
    </location>
</feature>
<dbReference type="EC" id="6.1.1.17" evidence="7"/>
<dbReference type="PANTHER" id="PTHR43311:SF2">
    <property type="entry name" value="GLUTAMATE--TRNA LIGASE, MITOCHONDRIAL-RELATED"/>
    <property type="match status" value="1"/>
</dbReference>
<evidence type="ECO:0000256" key="4">
    <source>
        <dbReference type="ARBA" id="ARBA00022840"/>
    </source>
</evidence>
<dbReference type="Proteomes" id="UP000177396">
    <property type="component" value="Unassembled WGS sequence"/>
</dbReference>
<evidence type="ECO:0000256" key="2">
    <source>
        <dbReference type="ARBA" id="ARBA00022598"/>
    </source>
</evidence>
<dbReference type="InterPro" id="IPR004527">
    <property type="entry name" value="Glu-tRNA-ligase_bac/mito"/>
</dbReference>
<evidence type="ECO:0000313" key="11">
    <source>
        <dbReference type="Proteomes" id="UP000177396"/>
    </source>
</evidence>
<evidence type="ECO:0000256" key="1">
    <source>
        <dbReference type="ARBA" id="ARBA00007894"/>
    </source>
</evidence>
<feature type="binding site" evidence="7">
    <location>
        <position position="135"/>
    </location>
    <ligand>
        <name>Zn(2+)</name>
        <dbReference type="ChEBI" id="CHEBI:29105"/>
    </ligand>
</feature>
<evidence type="ECO:0000259" key="8">
    <source>
        <dbReference type="Pfam" id="PF00749"/>
    </source>
</evidence>
<dbReference type="InterPro" id="IPR049940">
    <property type="entry name" value="GluQ/Sye"/>
</dbReference>
<keyword evidence="2 7" id="KW-0436">Ligase</keyword>
<dbReference type="CDD" id="cd00808">
    <property type="entry name" value="GluRS_core"/>
    <property type="match status" value="1"/>
</dbReference>
<dbReference type="PRINTS" id="PR00987">
    <property type="entry name" value="TRNASYNTHGLU"/>
</dbReference>
<accession>A0A1F5YHG0</accession>
<dbReference type="InterPro" id="IPR033910">
    <property type="entry name" value="GluRS_core"/>
</dbReference>
<feature type="short sequence motif" description="'KMSKS' region" evidence="7">
    <location>
        <begin position="251"/>
        <end position="255"/>
    </location>
</feature>
<evidence type="ECO:0000256" key="7">
    <source>
        <dbReference type="HAMAP-Rule" id="MF_00022"/>
    </source>
</evidence>
<evidence type="ECO:0000313" key="10">
    <source>
        <dbReference type="EMBL" id="OGF99553.1"/>
    </source>
</evidence>
<dbReference type="InterPro" id="IPR020751">
    <property type="entry name" value="aa-tRNA-synth_I_codon-bd_sub2"/>
</dbReference>
<dbReference type="EMBL" id="MFJB01000057">
    <property type="protein sequence ID" value="OGF99553.1"/>
    <property type="molecule type" value="Genomic_DNA"/>
</dbReference>
<proteinExistence type="inferred from homology"/>
<gene>
    <name evidence="7" type="primary">gltX</name>
    <name evidence="10" type="ORF">A2153_04390</name>
</gene>
<feature type="binding site" evidence="7">
    <location>
        <position position="110"/>
    </location>
    <ligand>
        <name>Zn(2+)</name>
        <dbReference type="ChEBI" id="CHEBI:29105"/>
    </ligand>
</feature>
<feature type="binding site" evidence="7">
    <location>
        <position position="137"/>
    </location>
    <ligand>
        <name>Zn(2+)</name>
        <dbReference type="ChEBI" id="CHEBI:29105"/>
    </ligand>
</feature>
<organism evidence="10 11">
    <name type="scientific">Candidatus Gottesmanbacteria bacterium RBG_16_38_7b</name>
    <dbReference type="NCBI Taxonomy" id="1798372"/>
    <lineage>
        <taxon>Bacteria</taxon>
        <taxon>Candidatus Gottesmaniibacteriota</taxon>
    </lineage>
</organism>
<dbReference type="GO" id="GO:0006424">
    <property type="term" value="P:glutamyl-tRNA aminoacylation"/>
    <property type="evidence" value="ECO:0007669"/>
    <property type="project" value="UniProtKB-UniRule"/>
</dbReference>
<keyword evidence="7" id="KW-0862">Zinc</keyword>
<dbReference type="Gene3D" id="1.10.10.350">
    <property type="match status" value="1"/>
</dbReference>
<comment type="subcellular location">
    <subcellularLocation>
        <location evidence="7">Cytoplasm</location>
    </subcellularLocation>
</comment>
<dbReference type="GO" id="GO:0004818">
    <property type="term" value="F:glutamate-tRNA ligase activity"/>
    <property type="evidence" value="ECO:0007669"/>
    <property type="project" value="UniProtKB-UniRule"/>
</dbReference>
<dbReference type="GO" id="GO:0005524">
    <property type="term" value="F:ATP binding"/>
    <property type="evidence" value="ECO:0007669"/>
    <property type="project" value="UniProtKB-UniRule"/>
</dbReference>
<dbReference type="InterPro" id="IPR000924">
    <property type="entry name" value="Glu/Gln-tRNA-synth"/>
</dbReference>
<keyword evidence="6 7" id="KW-0030">Aminoacyl-tRNA synthetase</keyword>
<keyword evidence="5 7" id="KW-0648">Protein biosynthesis</keyword>
<dbReference type="PANTHER" id="PTHR43311">
    <property type="entry name" value="GLUTAMATE--TRNA LIGASE"/>
    <property type="match status" value="1"/>
</dbReference>
<evidence type="ECO:0000256" key="3">
    <source>
        <dbReference type="ARBA" id="ARBA00022741"/>
    </source>
</evidence>
<evidence type="ECO:0000256" key="5">
    <source>
        <dbReference type="ARBA" id="ARBA00022917"/>
    </source>
</evidence>
<evidence type="ECO:0000256" key="6">
    <source>
        <dbReference type="ARBA" id="ARBA00023146"/>
    </source>
</evidence>
<feature type="binding site" evidence="7">
    <location>
        <position position="254"/>
    </location>
    <ligand>
        <name>ATP</name>
        <dbReference type="ChEBI" id="CHEBI:30616"/>
    </ligand>
</feature>
<keyword evidence="7" id="KW-0479">Metal-binding</keyword>
<dbReference type="SUPFAM" id="SSF52374">
    <property type="entry name" value="Nucleotidylyl transferase"/>
    <property type="match status" value="1"/>
</dbReference>
<comment type="caution">
    <text evidence="10">The sequence shown here is derived from an EMBL/GenBank/DDBJ whole genome shotgun (WGS) entry which is preliminary data.</text>
</comment>
<dbReference type="GO" id="GO:0005829">
    <property type="term" value="C:cytosol"/>
    <property type="evidence" value="ECO:0007669"/>
    <property type="project" value="TreeGrafter"/>
</dbReference>
<dbReference type="HAMAP" id="MF_00022">
    <property type="entry name" value="Glu_tRNA_synth_type1"/>
    <property type="match status" value="1"/>
</dbReference>
<comment type="catalytic activity">
    <reaction evidence="7">
        <text>tRNA(Glu) + L-glutamate + ATP = L-glutamyl-tRNA(Glu) + AMP + diphosphate</text>
        <dbReference type="Rhea" id="RHEA:23540"/>
        <dbReference type="Rhea" id="RHEA-COMP:9663"/>
        <dbReference type="Rhea" id="RHEA-COMP:9680"/>
        <dbReference type="ChEBI" id="CHEBI:29985"/>
        <dbReference type="ChEBI" id="CHEBI:30616"/>
        <dbReference type="ChEBI" id="CHEBI:33019"/>
        <dbReference type="ChEBI" id="CHEBI:78442"/>
        <dbReference type="ChEBI" id="CHEBI:78520"/>
        <dbReference type="ChEBI" id="CHEBI:456215"/>
        <dbReference type="EC" id="6.1.1.17"/>
    </reaction>
</comment>
<dbReference type="InterPro" id="IPR045462">
    <property type="entry name" value="aa-tRNA-synth_I_cd-bd"/>
</dbReference>
<feature type="domain" description="Aminoacyl-tRNA synthetase class I anticodon-binding" evidence="9">
    <location>
        <begin position="346"/>
        <end position="466"/>
    </location>
</feature>
<reference evidence="10 11" key="1">
    <citation type="journal article" date="2016" name="Nat. Commun.">
        <title>Thousands of microbial genomes shed light on interconnected biogeochemical processes in an aquifer system.</title>
        <authorList>
            <person name="Anantharaman K."/>
            <person name="Brown C.T."/>
            <person name="Hug L.A."/>
            <person name="Sharon I."/>
            <person name="Castelle C.J."/>
            <person name="Probst A.J."/>
            <person name="Thomas B.C."/>
            <person name="Singh A."/>
            <person name="Wilkins M.J."/>
            <person name="Karaoz U."/>
            <person name="Brodie E.L."/>
            <person name="Williams K.H."/>
            <person name="Hubbard S.S."/>
            <person name="Banfield J.F."/>
        </authorList>
    </citation>
    <scope>NUCLEOTIDE SEQUENCE [LARGE SCALE GENOMIC DNA]</scope>
</reference>
<dbReference type="NCBIfam" id="TIGR00464">
    <property type="entry name" value="gltX_bact"/>
    <property type="match status" value="1"/>
</dbReference>